<sequence length="102" mass="12111">MSYETDRNHDLAPRKIARYRTENGEIFEVPFADDAEIPPTWLCRNGQEGVLLEGDAPEPKKTKPPRTHWDMLLERRSIEELEELLKERLEILRAKRRGEQQR</sequence>
<dbReference type="GO" id="GO:0045893">
    <property type="term" value="P:positive regulation of DNA-templated transcription"/>
    <property type="evidence" value="ECO:0007669"/>
    <property type="project" value="UniProtKB-UniRule"/>
</dbReference>
<dbReference type="AlphaFoldDB" id="K5B8C5"/>
<evidence type="ECO:0000313" key="4">
    <source>
        <dbReference type="Proteomes" id="UP000006265"/>
    </source>
</evidence>
<dbReference type="InterPro" id="IPR038638">
    <property type="entry name" value="RbpA_sf"/>
</dbReference>
<comment type="subunit">
    <text evidence="1">Forms a complex with the RNAP catalytic core and with free principal sigma factors.</text>
</comment>
<dbReference type="HAMAP" id="MF_01483">
    <property type="entry name" value="RbpA"/>
    <property type="match status" value="1"/>
</dbReference>
<dbReference type="eggNOG" id="ENOG5032SI2">
    <property type="taxonomic scope" value="Bacteria"/>
</dbReference>
<dbReference type="Proteomes" id="UP000006265">
    <property type="component" value="Unassembled WGS sequence"/>
</dbReference>
<dbReference type="Gene3D" id="2.20.28.270">
    <property type="entry name" value="RNA polymerase-binding protein A"/>
    <property type="match status" value="1"/>
</dbReference>
<keyword evidence="2" id="KW-0175">Coiled coil</keyword>
<comment type="caution">
    <text evidence="3">The sequence shown here is derived from an EMBL/GenBank/DDBJ whole genome shotgun (WGS) entry which is preliminary data.</text>
</comment>
<accession>K5B8C5</accession>
<feature type="coiled-coil region" evidence="2">
    <location>
        <begin position="75"/>
        <end position="102"/>
    </location>
</feature>
<keyword evidence="1" id="KW-0805">Transcription regulation</keyword>
<proteinExistence type="inferred from homology"/>
<keyword evidence="4" id="KW-1185">Reference proteome</keyword>
<comment type="caution">
    <text evidence="1">Lacks conserved residue(s) required for the propagation of feature annotation.</text>
</comment>
<organism evidence="3 4">
    <name type="scientific">Mycolicibacterium hassiacum (strain DSM 44199 / CIP 105218 / JCM 12690 / 3849)</name>
    <name type="common">Mycobacterium hassiacum</name>
    <dbReference type="NCBI Taxonomy" id="1122247"/>
    <lineage>
        <taxon>Bacteria</taxon>
        <taxon>Bacillati</taxon>
        <taxon>Actinomycetota</taxon>
        <taxon>Actinomycetes</taxon>
        <taxon>Mycobacteriales</taxon>
        <taxon>Mycobacteriaceae</taxon>
        <taxon>Mycolicibacterium</taxon>
    </lineage>
</organism>
<name>K5B8C5_MYCHD</name>
<evidence type="ECO:0000256" key="2">
    <source>
        <dbReference type="SAM" id="Coils"/>
    </source>
</evidence>
<dbReference type="GO" id="GO:0001000">
    <property type="term" value="F:bacterial-type RNA polymerase core enzyme binding"/>
    <property type="evidence" value="ECO:0007669"/>
    <property type="project" value="UniProtKB-UniRule"/>
</dbReference>
<protein>
    <recommendedName>
        <fullName evidence="1">RNA polymerase-binding protein RbpA</fullName>
    </recommendedName>
</protein>
<comment type="function">
    <text evidence="1">Binds to RNA polymerase (RNAP), stimulating transcription from principal, but not alternative sigma factor promoters.</text>
</comment>
<dbReference type="PATRIC" id="fig|1122247.3.peg.2403"/>
<dbReference type="InterPro" id="IPR025182">
    <property type="entry name" value="RNApol-bd_RbpA"/>
</dbReference>
<evidence type="ECO:0000313" key="3">
    <source>
        <dbReference type="EMBL" id="EKF23458.1"/>
    </source>
</evidence>
<evidence type="ECO:0000256" key="1">
    <source>
        <dbReference type="HAMAP-Rule" id="MF_01483"/>
    </source>
</evidence>
<reference evidence="3 4" key="1">
    <citation type="journal article" date="2012" name="J. Bacteriol.">
        <title>Genome sequence of Mycobacterium hassiacum DSM 44199, a rare source of heat-stable mycobacterial proteins.</title>
        <authorList>
            <person name="Tiago I."/>
            <person name="Maranha A."/>
            <person name="Mendes V."/>
            <person name="Alarico S."/>
            <person name="Moynihan P.J."/>
            <person name="Clarke A.J."/>
            <person name="Macedo-Ribeiro S."/>
            <person name="Pereira P.J."/>
            <person name="Empadinhas N."/>
        </authorList>
    </citation>
    <scope>NUCLEOTIDE SEQUENCE [LARGE SCALE GENOMIC DNA]</scope>
    <source>
        <strain evidence="4">DSM 44199 / CIP 105218 / JCM 12690 / 3849</strain>
    </source>
</reference>
<dbReference type="EMBL" id="AMRA01000066">
    <property type="protein sequence ID" value="EKF23458.1"/>
    <property type="molecule type" value="Genomic_DNA"/>
</dbReference>
<keyword evidence="1" id="KW-0804">Transcription</keyword>
<dbReference type="Pfam" id="PF13397">
    <property type="entry name" value="RbpA"/>
    <property type="match status" value="1"/>
</dbReference>
<comment type="similarity">
    <text evidence="1">Belongs to the RNA polymerase-binding protein RbpA family.</text>
</comment>
<gene>
    <name evidence="1" type="primary">rbpA</name>
    <name evidence="3" type="ORF">C731_2502</name>
</gene>
<dbReference type="STRING" id="1122247.GCA_000379865_04639"/>